<accession>A0ABP7SJD1</accession>
<gene>
    <name evidence="2" type="ORF">GCM10022212_02650</name>
</gene>
<dbReference type="SUPFAM" id="SSF143081">
    <property type="entry name" value="BB1717-like"/>
    <property type="match status" value="1"/>
</dbReference>
<protein>
    <recommendedName>
        <fullName evidence="4">DUF159 family protein</fullName>
    </recommendedName>
</protein>
<dbReference type="Gene3D" id="3.90.1680.10">
    <property type="entry name" value="SOS response associated peptidase-like"/>
    <property type="match status" value="1"/>
</dbReference>
<evidence type="ECO:0000256" key="1">
    <source>
        <dbReference type="SAM" id="MobiDB-lite"/>
    </source>
</evidence>
<organism evidence="2 3">
    <name type="scientific">Actimicrobium antarcticum</name>
    <dbReference type="NCBI Taxonomy" id="1051899"/>
    <lineage>
        <taxon>Bacteria</taxon>
        <taxon>Pseudomonadati</taxon>
        <taxon>Pseudomonadota</taxon>
        <taxon>Betaproteobacteria</taxon>
        <taxon>Burkholderiales</taxon>
        <taxon>Oxalobacteraceae</taxon>
        <taxon>Actimicrobium</taxon>
    </lineage>
</organism>
<dbReference type="Proteomes" id="UP001501353">
    <property type="component" value="Unassembled WGS sequence"/>
</dbReference>
<comment type="caution">
    <text evidence="2">The sequence shown here is derived from an EMBL/GenBank/DDBJ whole genome shotgun (WGS) entry which is preliminary data.</text>
</comment>
<evidence type="ECO:0008006" key="4">
    <source>
        <dbReference type="Google" id="ProtNLM"/>
    </source>
</evidence>
<evidence type="ECO:0000313" key="3">
    <source>
        <dbReference type="Proteomes" id="UP001501353"/>
    </source>
</evidence>
<dbReference type="EMBL" id="BAAAZE010000001">
    <property type="protein sequence ID" value="GAA4012454.1"/>
    <property type="molecule type" value="Genomic_DNA"/>
</dbReference>
<proteinExistence type="predicted"/>
<name>A0ABP7SJD1_9BURK</name>
<dbReference type="RefSeq" id="WP_344761404.1">
    <property type="nucleotide sequence ID" value="NZ_BAAAZE010000001.1"/>
</dbReference>
<sequence length="75" mass="8378">MRRFHKPGDEKRMVVLLPPDRIDAWLDSDYQEAPSFFLPYPAEALCAQPAPKAVHQGGTAPVQTPEDAQQGFPDM</sequence>
<feature type="region of interest" description="Disordered" evidence="1">
    <location>
        <begin position="53"/>
        <end position="75"/>
    </location>
</feature>
<keyword evidence="3" id="KW-1185">Reference proteome</keyword>
<dbReference type="InterPro" id="IPR036590">
    <property type="entry name" value="SRAP-like"/>
</dbReference>
<reference evidence="3" key="1">
    <citation type="journal article" date="2019" name="Int. J. Syst. Evol. Microbiol.">
        <title>The Global Catalogue of Microorganisms (GCM) 10K type strain sequencing project: providing services to taxonomists for standard genome sequencing and annotation.</title>
        <authorList>
            <consortium name="The Broad Institute Genomics Platform"/>
            <consortium name="The Broad Institute Genome Sequencing Center for Infectious Disease"/>
            <person name="Wu L."/>
            <person name="Ma J."/>
        </authorList>
    </citation>
    <scope>NUCLEOTIDE SEQUENCE [LARGE SCALE GENOMIC DNA]</scope>
    <source>
        <strain evidence="3">JCM 16673</strain>
    </source>
</reference>
<evidence type="ECO:0000313" key="2">
    <source>
        <dbReference type="EMBL" id="GAA4012454.1"/>
    </source>
</evidence>